<gene>
    <name evidence="4" type="ORF">D0Y65_051056</name>
</gene>
<proteinExistence type="predicted"/>
<evidence type="ECO:0000256" key="1">
    <source>
        <dbReference type="ARBA" id="ARBA00022737"/>
    </source>
</evidence>
<dbReference type="InterPro" id="IPR046960">
    <property type="entry name" value="PPR_At4g14850-like_plant"/>
</dbReference>
<dbReference type="Gene3D" id="1.25.40.10">
    <property type="entry name" value="Tetratricopeptide repeat domain"/>
    <property type="match status" value="2"/>
</dbReference>
<organism evidence="4 5">
    <name type="scientific">Glycine soja</name>
    <name type="common">Wild soybean</name>
    <dbReference type="NCBI Taxonomy" id="3848"/>
    <lineage>
        <taxon>Eukaryota</taxon>
        <taxon>Viridiplantae</taxon>
        <taxon>Streptophyta</taxon>
        <taxon>Embryophyta</taxon>
        <taxon>Tracheophyta</taxon>
        <taxon>Spermatophyta</taxon>
        <taxon>Magnoliopsida</taxon>
        <taxon>eudicotyledons</taxon>
        <taxon>Gunneridae</taxon>
        <taxon>Pentapetalae</taxon>
        <taxon>rosids</taxon>
        <taxon>fabids</taxon>
        <taxon>Fabales</taxon>
        <taxon>Fabaceae</taxon>
        <taxon>Papilionoideae</taxon>
        <taxon>50 kb inversion clade</taxon>
        <taxon>NPAAA clade</taxon>
        <taxon>indigoferoid/millettioid clade</taxon>
        <taxon>Phaseoleae</taxon>
        <taxon>Glycine</taxon>
        <taxon>Glycine subgen. Soja</taxon>
    </lineage>
</organism>
<evidence type="ECO:0000313" key="5">
    <source>
        <dbReference type="Proteomes" id="UP000289340"/>
    </source>
</evidence>
<dbReference type="PANTHER" id="PTHR47926:SF347">
    <property type="entry name" value="PENTATRICOPEPTIDE REPEAT-CONTAINING PROTEIN"/>
    <property type="match status" value="1"/>
</dbReference>
<evidence type="ECO:0000256" key="2">
    <source>
        <dbReference type="PROSITE-ProRule" id="PRU00708"/>
    </source>
</evidence>
<dbReference type="GO" id="GO:0009451">
    <property type="term" value="P:RNA modification"/>
    <property type="evidence" value="ECO:0007669"/>
    <property type="project" value="InterPro"/>
</dbReference>
<keyword evidence="5" id="KW-1185">Reference proteome</keyword>
<reference evidence="4 5" key="1">
    <citation type="submission" date="2018-09" db="EMBL/GenBank/DDBJ databases">
        <title>A high-quality reference genome of wild soybean provides a powerful tool to mine soybean genomes.</title>
        <authorList>
            <person name="Xie M."/>
            <person name="Chung C.Y.L."/>
            <person name="Li M.-W."/>
            <person name="Wong F.-L."/>
            <person name="Chan T.-F."/>
            <person name="Lam H.-M."/>
        </authorList>
    </citation>
    <scope>NUCLEOTIDE SEQUENCE [LARGE SCALE GENOMIC DNA]</scope>
    <source>
        <strain evidence="5">cv. W05</strain>
        <tissue evidence="4">Hypocotyl of etiolated seedlings</tissue>
    </source>
</reference>
<dbReference type="PANTHER" id="PTHR47926">
    <property type="entry name" value="PENTATRICOPEPTIDE REPEAT-CONTAINING PROTEIN"/>
    <property type="match status" value="1"/>
</dbReference>
<dbReference type="NCBIfam" id="TIGR00756">
    <property type="entry name" value="PPR"/>
    <property type="match status" value="2"/>
</dbReference>
<comment type="caution">
    <text evidence="4">The sequence shown here is derived from an EMBL/GenBank/DDBJ whole genome shotgun (WGS) entry which is preliminary data.</text>
</comment>
<dbReference type="GO" id="GO:0003723">
    <property type="term" value="F:RNA binding"/>
    <property type="evidence" value="ECO:0007669"/>
    <property type="project" value="InterPro"/>
</dbReference>
<dbReference type="PROSITE" id="PS51375">
    <property type="entry name" value="PPR"/>
    <property type="match status" value="1"/>
</dbReference>
<evidence type="ECO:0000256" key="3">
    <source>
        <dbReference type="SAM" id="MobiDB-lite"/>
    </source>
</evidence>
<feature type="compositionally biased region" description="Acidic residues" evidence="3">
    <location>
        <begin position="1"/>
        <end position="23"/>
    </location>
</feature>
<dbReference type="AlphaFoldDB" id="A0A445FEN7"/>
<dbReference type="Proteomes" id="UP000289340">
    <property type="component" value="Chromosome 19"/>
</dbReference>
<dbReference type="InterPro" id="IPR002885">
    <property type="entry name" value="PPR_rpt"/>
</dbReference>
<evidence type="ECO:0000313" key="4">
    <source>
        <dbReference type="EMBL" id="RZB47270.1"/>
    </source>
</evidence>
<keyword evidence="1" id="KW-0677">Repeat</keyword>
<feature type="repeat" description="PPR" evidence="2">
    <location>
        <begin position="280"/>
        <end position="314"/>
    </location>
</feature>
<sequence>MRDMGHEDEEDDDDNINDDDDDNGGDHVLQQQYTITRGHPRTREATKNEAVALRNEASASGSLILASRESTRESKDFPLRCKISTEDLFVDYHDVVGELFKELVDKVDEAVLSTTKPRTRLISLCLSAMVSSTRLATFCTSSTGKRDTSEVTDPFFGNDSRHLFDEIPDRSVVSWTSIIAGCVQNDRARDAVRVFKELLVEESGSVESEDGVFVDSVLLGCVVSAFSQLGWRGVTEGVHGLVIKRGFERCVGVGNTLMDAYAKFGEMGVAKVFDGMNESDHYFWNSVIAEYAQNGLSAEAFSVFGDMVKSGNFRYNAVIMDWSFRSFAAGEVHTSSGYKDGFGG</sequence>
<dbReference type="InterPro" id="IPR011990">
    <property type="entry name" value="TPR-like_helical_dom_sf"/>
</dbReference>
<accession>A0A445FEN7</accession>
<name>A0A445FEN7_GLYSO</name>
<protein>
    <submittedName>
        <fullName evidence="4">Pentatricopeptide repeat-containing protein, mitochondrial</fullName>
    </submittedName>
</protein>
<dbReference type="EMBL" id="QZWG01000019">
    <property type="protein sequence ID" value="RZB47270.1"/>
    <property type="molecule type" value="Genomic_DNA"/>
</dbReference>
<feature type="region of interest" description="Disordered" evidence="3">
    <location>
        <begin position="1"/>
        <end position="47"/>
    </location>
</feature>
<dbReference type="Pfam" id="PF01535">
    <property type="entry name" value="PPR"/>
    <property type="match status" value="2"/>
</dbReference>